<keyword evidence="2" id="KW-1185">Reference proteome</keyword>
<protein>
    <submittedName>
        <fullName evidence="1">Uncharacterized protein</fullName>
    </submittedName>
</protein>
<name>A0A6G0Y2S0_APHCR</name>
<dbReference type="EMBL" id="VUJU01006634">
    <property type="protein sequence ID" value="KAF0748017.1"/>
    <property type="molecule type" value="Genomic_DNA"/>
</dbReference>
<dbReference type="AlphaFoldDB" id="A0A6G0Y2S0"/>
<reference evidence="1 2" key="1">
    <citation type="submission" date="2019-08" db="EMBL/GenBank/DDBJ databases">
        <title>Whole genome of Aphis craccivora.</title>
        <authorList>
            <person name="Voronova N.V."/>
            <person name="Shulinski R.S."/>
            <person name="Bandarenka Y.V."/>
            <person name="Zhorov D.G."/>
            <person name="Warner D."/>
        </authorList>
    </citation>
    <scope>NUCLEOTIDE SEQUENCE [LARGE SCALE GENOMIC DNA]</scope>
    <source>
        <strain evidence="1">180601</strain>
        <tissue evidence="1">Whole Body</tissue>
    </source>
</reference>
<organism evidence="1 2">
    <name type="scientific">Aphis craccivora</name>
    <name type="common">Cowpea aphid</name>
    <dbReference type="NCBI Taxonomy" id="307492"/>
    <lineage>
        <taxon>Eukaryota</taxon>
        <taxon>Metazoa</taxon>
        <taxon>Ecdysozoa</taxon>
        <taxon>Arthropoda</taxon>
        <taxon>Hexapoda</taxon>
        <taxon>Insecta</taxon>
        <taxon>Pterygota</taxon>
        <taxon>Neoptera</taxon>
        <taxon>Paraneoptera</taxon>
        <taxon>Hemiptera</taxon>
        <taxon>Sternorrhyncha</taxon>
        <taxon>Aphidomorpha</taxon>
        <taxon>Aphidoidea</taxon>
        <taxon>Aphididae</taxon>
        <taxon>Aphidini</taxon>
        <taxon>Aphis</taxon>
        <taxon>Aphis</taxon>
    </lineage>
</organism>
<evidence type="ECO:0000313" key="1">
    <source>
        <dbReference type="EMBL" id="KAF0748017.1"/>
    </source>
</evidence>
<evidence type="ECO:0000313" key="2">
    <source>
        <dbReference type="Proteomes" id="UP000478052"/>
    </source>
</evidence>
<proteinExistence type="predicted"/>
<gene>
    <name evidence="1" type="ORF">FWK35_00024478</name>
</gene>
<comment type="caution">
    <text evidence="1">The sequence shown here is derived from an EMBL/GenBank/DDBJ whole genome shotgun (WGS) entry which is preliminary data.</text>
</comment>
<sequence>MVGGNSGTYSISNILNDYFYIKILILKSPNRDTILKNPISDSERSDECIDFTMIITNRNKAPFSNFGGGFRCKSEYPRCIIEVKVIIFQQFSKKKRKTKKVTKKREFLLKTSS</sequence>
<accession>A0A6G0Y2S0</accession>
<dbReference type="Proteomes" id="UP000478052">
    <property type="component" value="Unassembled WGS sequence"/>
</dbReference>